<keyword evidence="4" id="KW-0720">Serine protease</keyword>
<dbReference type="RefSeq" id="XP_016926815.4">
    <property type="nucleotide sequence ID" value="XM_017071326.4"/>
</dbReference>
<dbReference type="Gene3D" id="2.40.10.10">
    <property type="entry name" value="Trypsin-like serine proteases"/>
    <property type="match status" value="2"/>
</dbReference>
<dbReference type="PROSITE" id="PS50240">
    <property type="entry name" value="TRYPSIN_DOM"/>
    <property type="match status" value="1"/>
</dbReference>
<dbReference type="GeneID" id="108007619"/>
<keyword evidence="6" id="KW-1133">Transmembrane helix</keyword>
<dbReference type="InterPro" id="IPR001254">
    <property type="entry name" value="Trypsin_dom"/>
</dbReference>
<accession>A0AB39Z1J6</accession>
<evidence type="ECO:0000256" key="2">
    <source>
        <dbReference type="ARBA" id="ARBA00022729"/>
    </source>
</evidence>
<dbReference type="InterPro" id="IPR043504">
    <property type="entry name" value="Peptidase_S1_PA_chymotrypsin"/>
</dbReference>
<keyword evidence="2" id="KW-0732">Signal</keyword>
<evidence type="ECO:0000256" key="3">
    <source>
        <dbReference type="ARBA" id="ARBA00022801"/>
    </source>
</evidence>
<dbReference type="InterPro" id="IPR009003">
    <property type="entry name" value="Peptidase_S1_PA"/>
</dbReference>
<dbReference type="SUPFAM" id="SSF50494">
    <property type="entry name" value="Trypsin-like serine proteases"/>
    <property type="match status" value="1"/>
</dbReference>
<keyword evidence="8" id="KW-1185">Reference proteome</keyword>
<protein>
    <submittedName>
        <fullName evidence="9">Seminase</fullName>
    </submittedName>
</protein>
<evidence type="ECO:0000256" key="5">
    <source>
        <dbReference type="ARBA" id="ARBA00023157"/>
    </source>
</evidence>
<dbReference type="AlphaFoldDB" id="A0AB39Z1J6"/>
<evidence type="ECO:0000256" key="6">
    <source>
        <dbReference type="SAM" id="Phobius"/>
    </source>
</evidence>
<keyword evidence="5" id="KW-1015">Disulfide bond</keyword>
<keyword evidence="3" id="KW-0378">Hydrolase</keyword>
<feature type="domain" description="Peptidase S1" evidence="7">
    <location>
        <begin position="100"/>
        <end position="312"/>
    </location>
</feature>
<feature type="transmembrane region" description="Helical" evidence="6">
    <location>
        <begin position="12"/>
        <end position="33"/>
    </location>
</feature>
<organism evidence="8 9">
    <name type="scientific">Drosophila suzukii</name>
    <name type="common">Spotted-wing drosophila fruit fly</name>
    <dbReference type="NCBI Taxonomy" id="28584"/>
    <lineage>
        <taxon>Eukaryota</taxon>
        <taxon>Metazoa</taxon>
        <taxon>Ecdysozoa</taxon>
        <taxon>Arthropoda</taxon>
        <taxon>Hexapoda</taxon>
        <taxon>Insecta</taxon>
        <taxon>Pterygota</taxon>
        <taxon>Neoptera</taxon>
        <taxon>Endopterygota</taxon>
        <taxon>Diptera</taxon>
        <taxon>Brachycera</taxon>
        <taxon>Muscomorpha</taxon>
        <taxon>Ephydroidea</taxon>
        <taxon>Drosophilidae</taxon>
        <taxon>Drosophila</taxon>
        <taxon>Sophophora</taxon>
    </lineage>
</organism>
<evidence type="ECO:0000313" key="8">
    <source>
        <dbReference type="Proteomes" id="UP001652628"/>
    </source>
</evidence>
<evidence type="ECO:0000259" key="7">
    <source>
        <dbReference type="PROSITE" id="PS50240"/>
    </source>
</evidence>
<gene>
    <name evidence="9" type="primary">intr</name>
</gene>
<keyword evidence="1" id="KW-0645">Protease</keyword>
<dbReference type="InterPro" id="IPR050430">
    <property type="entry name" value="Peptidase_S1"/>
</dbReference>
<dbReference type="Pfam" id="PF00089">
    <property type="entry name" value="Trypsin"/>
    <property type="match status" value="1"/>
</dbReference>
<evidence type="ECO:0000256" key="1">
    <source>
        <dbReference type="ARBA" id="ARBA00022670"/>
    </source>
</evidence>
<dbReference type="Proteomes" id="UP001652628">
    <property type="component" value="Chromosome 3"/>
</dbReference>
<dbReference type="PANTHER" id="PTHR24276:SF94">
    <property type="entry name" value="AT20289P-RELATED"/>
    <property type="match status" value="1"/>
</dbReference>
<evidence type="ECO:0000313" key="9">
    <source>
        <dbReference type="RefSeq" id="XP_016926815.4"/>
    </source>
</evidence>
<dbReference type="SMART" id="SM00020">
    <property type="entry name" value="Tryp_SPc"/>
    <property type="match status" value="1"/>
</dbReference>
<sequence length="312" mass="35311">MEIVWKWFSLSVIMQLEKLVIILVIFQGIFTLWGSSESAPQMNVGDIPENGQAFQIVRVIEYIVPYPYQRSPKISARGPSVGAREPNSLEIIPAEIESLLTRGQAPTIKPKVKHFLMRVLYENKVICSGALISSRLVLTSAHCFPRTLRKPQAHFYKLQASRSRIYSVANIILEPLEDLALLLLKSPLQDEFVQPIELCDTPLRRSANVTMYMSAKHLRFLRTKLIANGNCKRSYAQDENAFITRTMLCALNSNRLVDCQTAKGDLLLHGDRVCGVDIYGQHCSDGAVNGELYADVFKARTQLLRLIERYEN</sequence>
<name>A0AB39Z1J6_DROSZ</name>
<dbReference type="GO" id="GO:0004252">
    <property type="term" value="F:serine-type endopeptidase activity"/>
    <property type="evidence" value="ECO:0007669"/>
    <property type="project" value="InterPro"/>
</dbReference>
<dbReference type="PANTHER" id="PTHR24276">
    <property type="entry name" value="POLYSERASE-RELATED"/>
    <property type="match status" value="1"/>
</dbReference>
<keyword evidence="6" id="KW-0472">Membrane</keyword>
<evidence type="ECO:0000256" key="4">
    <source>
        <dbReference type="ARBA" id="ARBA00022825"/>
    </source>
</evidence>
<proteinExistence type="predicted"/>
<dbReference type="GO" id="GO:0006508">
    <property type="term" value="P:proteolysis"/>
    <property type="evidence" value="ECO:0007669"/>
    <property type="project" value="UniProtKB-KW"/>
</dbReference>
<reference evidence="9" key="1">
    <citation type="submission" date="2025-08" db="UniProtKB">
        <authorList>
            <consortium name="RefSeq"/>
        </authorList>
    </citation>
    <scope>IDENTIFICATION</scope>
</reference>
<keyword evidence="6" id="KW-0812">Transmembrane</keyword>